<accession>A0A9D2BA28</accession>
<dbReference type="SUPFAM" id="SSF89447">
    <property type="entry name" value="AbrB/MazE/MraZ-like"/>
    <property type="match status" value="1"/>
</dbReference>
<comment type="caution">
    <text evidence="3">The sequence shown here is derived from an EMBL/GenBank/DDBJ whole genome shotgun (WGS) entry which is preliminary data.</text>
</comment>
<feature type="domain" description="HTH cro/C1-type" evidence="2">
    <location>
        <begin position="15"/>
        <end position="69"/>
    </location>
</feature>
<dbReference type="Pfam" id="PF01381">
    <property type="entry name" value="HTH_3"/>
    <property type="match status" value="1"/>
</dbReference>
<dbReference type="PANTHER" id="PTHR46558">
    <property type="entry name" value="TRACRIPTIONAL REGULATORY PROTEIN-RELATED-RELATED"/>
    <property type="match status" value="1"/>
</dbReference>
<dbReference type="InterPro" id="IPR001387">
    <property type="entry name" value="Cro/C1-type_HTH"/>
</dbReference>
<reference evidence="3" key="1">
    <citation type="journal article" date="2021" name="PeerJ">
        <title>Extensive microbial diversity within the chicken gut microbiome revealed by metagenomics and culture.</title>
        <authorList>
            <person name="Gilroy R."/>
            <person name="Ravi A."/>
            <person name="Getino M."/>
            <person name="Pursley I."/>
            <person name="Horton D.L."/>
            <person name="Alikhan N.F."/>
            <person name="Baker D."/>
            <person name="Gharbi K."/>
            <person name="Hall N."/>
            <person name="Watson M."/>
            <person name="Adriaenssens E.M."/>
            <person name="Foster-Nyarko E."/>
            <person name="Jarju S."/>
            <person name="Secka A."/>
            <person name="Antonio M."/>
            <person name="Oren A."/>
            <person name="Chaudhuri R.R."/>
            <person name="La Ragione R."/>
            <person name="Hildebrand F."/>
            <person name="Pallen M.J."/>
        </authorList>
    </citation>
    <scope>NUCLEOTIDE SEQUENCE</scope>
    <source>
        <strain evidence="3">CHK191-13928</strain>
    </source>
</reference>
<dbReference type="SMART" id="SM00530">
    <property type="entry name" value="HTH_XRE"/>
    <property type="match status" value="1"/>
</dbReference>
<dbReference type="NCBIfam" id="TIGR01439">
    <property type="entry name" value="lp_hng_hel_AbrB"/>
    <property type="match status" value="1"/>
</dbReference>
<organism evidence="3 4">
    <name type="scientific">Candidatus Anaerostipes excrementavium</name>
    <dbReference type="NCBI Taxonomy" id="2838463"/>
    <lineage>
        <taxon>Bacteria</taxon>
        <taxon>Bacillati</taxon>
        <taxon>Bacillota</taxon>
        <taxon>Clostridia</taxon>
        <taxon>Lachnospirales</taxon>
        <taxon>Lachnospiraceae</taxon>
        <taxon>Anaerostipes</taxon>
    </lineage>
</organism>
<dbReference type="AlphaFoldDB" id="A0A9D2BA28"/>
<dbReference type="Gene3D" id="2.10.260.10">
    <property type="match status" value="1"/>
</dbReference>
<dbReference type="Proteomes" id="UP000886721">
    <property type="component" value="Unassembled WGS sequence"/>
</dbReference>
<dbReference type="SUPFAM" id="SSF47413">
    <property type="entry name" value="lambda repressor-like DNA-binding domains"/>
    <property type="match status" value="1"/>
</dbReference>
<dbReference type="PROSITE" id="PS50943">
    <property type="entry name" value="HTH_CROC1"/>
    <property type="match status" value="1"/>
</dbReference>
<evidence type="ECO:0000256" key="1">
    <source>
        <dbReference type="ARBA" id="ARBA00023125"/>
    </source>
</evidence>
<evidence type="ECO:0000259" key="2">
    <source>
        <dbReference type="PROSITE" id="PS50943"/>
    </source>
</evidence>
<dbReference type="InterPro" id="IPR037914">
    <property type="entry name" value="SpoVT-AbrB_sf"/>
</dbReference>
<dbReference type="Gene3D" id="1.10.260.40">
    <property type="entry name" value="lambda repressor-like DNA-binding domains"/>
    <property type="match status" value="1"/>
</dbReference>
<dbReference type="CDD" id="cd00093">
    <property type="entry name" value="HTH_XRE"/>
    <property type="match status" value="1"/>
</dbReference>
<dbReference type="PANTHER" id="PTHR46558:SF11">
    <property type="entry name" value="HTH-TYPE TRANSCRIPTIONAL REGULATOR XRE"/>
    <property type="match status" value="1"/>
</dbReference>
<reference evidence="3" key="2">
    <citation type="submission" date="2021-04" db="EMBL/GenBank/DDBJ databases">
        <authorList>
            <person name="Gilroy R."/>
        </authorList>
    </citation>
    <scope>NUCLEOTIDE SEQUENCE</scope>
    <source>
        <strain evidence="3">CHK191-13928</strain>
    </source>
</reference>
<gene>
    <name evidence="3" type="ORF">H9735_10720</name>
</gene>
<name>A0A9D2BA28_9FIRM</name>
<dbReference type="InterPro" id="IPR007159">
    <property type="entry name" value="SpoVT-AbrB_dom"/>
</dbReference>
<protein>
    <submittedName>
        <fullName evidence="3">Helix-turn-helix domain-containing protein</fullName>
    </submittedName>
</protein>
<evidence type="ECO:0000313" key="4">
    <source>
        <dbReference type="Proteomes" id="UP000886721"/>
    </source>
</evidence>
<keyword evidence="1" id="KW-0238">DNA-binding</keyword>
<sequence>MKNMNHKKINIHANLNFLRKINKMTLEEVANKINVSRQAVAKWENGDSIPDLINCAALADLYDVSVDDLLHYDGEIEEISIAPKGKHLFGTTVIGERGEIVIPKQARDLFGLKAGDTLVVLGDENPGTKGIALLWITYPFN</sequence>
<proteinExistence type="predicted"/>
<dbReference type="InterPro" id="IPR010982">
    <property type="entry name" value="Lambda_DNA-bd_dom_sf"/>
</dbReference>
<dbReference type="GO" id="GO:0003677">
    <property type="term" value="F:DNA binding"/>
    <property type="evidence" value="ECO:0007669"/>
    <property type="project" value="UniProtKB-KW"/>
</dbReference>
<dbReference type="EMBL" id="DXEM01000032">
    <property type="protein sequence ID" value="HIX68576.1"/>
    <property type="molecule type" value="Genomic_DNA"/>
</dbReference>
<evidence type="ECO:0000313" key="3">
    <source>
        <dbReference type="EMBL" id="HIX68576.1"/>
    </source>
</evidence>